<dbReference type="PANTHER" id="PTHR16074">
    <property type="entry name" value="BARDET-BIEDL SYNDROME 7 PROTEIN"/>
    <property type="match status" value="1"/>
</dbReference>
<dbReference type="PANTHER" id="PTHR16074:SF4">
    <property type="entry name" value="BARDET-BIEDL SYNDROME 7 PROTEIN"/>
    <property type="match status" value="1"/>
</dbReference>
<dbReference type="GO" id="GO:0034464">
    <property type="term" value="C:BBSome"/>
    <property type="evidence" value="ECO:0007669"/>
    <property type="project" value="TreeGrafter"/>
</dbReference>
<feature type="domain" description="BBS7 platform" evidence="2">
    <location>
        <begin position="13"/>
        <end position="116"/>
    </location>
</feature>
<feature type="domain" description="BBS7 helical hairpin" evidence="1">
    <location>
        <begin position="119"/>
        <end position="234"/>
    </location>
</feature>
<sequence>MIAGYIIRPLSSHIRTHDFDLSRPLTTLSFTGTFSISEAHAWLHQLIPNIPLKCPPSDSITNNFQCVTNGGTLLQVIYSKGSAIFRSDCLTTISIIRDRVTEETMSKQVRVDVSCDLNEESVFHCLKLLDPKMTHLINLEKQKILASALKELEANNSDVFSFLSSGNAELLRNYDRIHEEAENMKIDDTGIIQIYRNLLTCRAKLNGKPIRGKLEGLEEILRDNYSLENVVEYFRKAND</sequence>
<dbReference type="GO" id="GO:0043005">
    <property type="term" value="C:neuron projection"/>
    <property type="evidence" value="ECO:0007669"/>
    <property type="project" value="TreeGrafter"/>
</dbReference>
<organism evidence="3 4">
    <name type="scientific">Caenorhabditis angaria</name>
    <dbReference type="NCBI Taxonomy" id="860376"/>
    <lineage>
        <taxon>Eukaryota</taxon>
        <taxon>Metazoa</taxon>
        <taxon>Ecdysozoa</taxon>
        <taxon>Nematoda</taxon>
        <taxon>Chromadorea</taxon>
        <taxon>Rhabditida</taxon>
        <taxon>Rhabditina</taxon>
        <taxon>Rhabditomorpha</taxon>
        <taxon>Rhabditoidea</taxon>
        <taxon>Rhabditidae</taxon>
        <taxon>Peloderinae</taxon>
        <taxon>Caenorhabditis</taxon>
    </lineage>
</organism>
<comment type="caution">
    <text evidence="3">The sequence shown here is derived from an EMBL/GenBank/DDBJ whole genome shotgun (WGS) entry which is preliminary data.</text>
</comment>
<protein>
    <submittedName>
        <fullName evidence="3">Uncharacterized protein</fullName>
    </submittedName>
</protein>
<dbReference type="Proteomes" id="UP001152747">
    <property type="component" value="Unassembled WGS sequence"/>
</dbReference>
<dbReference type="AlphaFoldDB" id="A0A9P1IE36"/>
<dbReference type="GO" id="GO:0016020">
    <property type="term" value="C:membrane"/>
    <property type="evidence" value="ECO:0007669"/>
    <property type="project" value="TreeGrafter"/>
</dbReference>
<gene>
    <name evidence="3" type="ORF">CAMP_LOCUS6699</name>
</gene>
<evidence type="ECO:0000259" key="1">
    <source>
        <dbReference type="Pfam" id="PF23349"/>
    </source>
</evidence>
<name>A0A9P1IE36_9PELO</name>
<evidence type="ECO:0000313" key="3">
    <source>
        <dbReference type="EMBL" id="CAI5444062.1"/>
    </source>
</evidence>
<dbReference type="GO" id="GO:0036064">
    <property type="term" value="C:ciliary basal body"/>
    <property type="evidence" value="ECO:0007669"/>
    <property type="project" value="TreeGrafter"/>
</dbReference>
<dbReference type="EMBL" id="CANHGI010000003">
    <property type="protein sequence ID" value="CAI5444062.1"/>
    <property type="molecule type" value="Genomic_DNA"/>
</dbReference>
<dbReference type="GO" id="GO:0005930">
    <property type="term" value="C:axoneme"/>
    <property type="evidence" value="ECO:0007669"/>
    <property type="project" value="TreeGrafter"/>
</dbReference>
<accession>A0A9P1IE36</accession>
<dbReference type="InterPro" id="IPR056333">
    <property type="entry name" value="BBS7_pf_dom"/>
</dbReference>
<dbReference type="Pfam" id="PF23361">
    <property type="entry name" value="BBS7_pf"/>
    <property type="match status" value="1"/>
</dbReference>
<evidence type="ECO:0000313" key="4">
    <source>
        <dbReference type="Proteomes" id="UP001152747"/>
    </source>
</evidence>
<dbReference type="OrthoDB" id="414590at2759"/>
<reference evidence="3" key="1">
    <citation type="submission" date="2022-11" db="EMBL/GenBank/DDBJ databases">
        <authorList>
            <person name="Kikuchi T."/>
        </authorList>
    </citation>
    <scope>NUCLEOTIDE SEQUENCE</scope>
    <source>
        <strain evidence="3">PS1010</strain>
    </source>
</reference>
<dbReference type="GO" id="GO:0008104">
    <property type="term" value="P:intracellular protein localization"/>
    <property type="evidence" value="ECO:0007669"/>
    <property type="project" value="TreeGrafter"/>
</dbReference>
<dbReference type="GO" id="GO:0060271">
    <property type="term" value="P:cilium assembly"/>
    <property type="evidence" value="ECO:0007669"/>
    <property type="project" value="TreeGrafter"/>
</dbReference>
<proteinExistence type="predicted"/>
<dbReference type="InterPro" id="IPR056335">
    <property type="entry name" value="BBS7_hairpin"/>
</dbReference>
<keyword evidence="4" id="KW-1185">Reference proteome</keyword>
<evidence type="ECO:0000259" key="2">
    <source>
        <dbReference type="Pfam" id="PF23361"/>
    </source>
</evidence>
<dbReference type="Pfam" id="PF23349">
    <property type="entry name" value="BBS7_hp"/>
    <property type="match status" value="1"/>
</dbReference>